<dbReference type="GO" id="GO:0043565">
    <property type="term" value="F:sequence-specific DNA binding"/>
    <property type="evidence" value="ECO:0007669"/>
    <property type="project" value="InterPro"/>
</dbReference>
<name>A0A3D9IR23_9BACL</name>
<dbReference type="AlphaFoldDB" id="A0A3D9IR23"/>
<dbReference type="OrthoDB" id="9797083at2"/>
<dbReference type="InterPro" id="IPR012340">
    <property type="entry name" value="NA-bd_OB-fold"/>
</dbReference>
<dbReference type="HAMAP" id="MF_00201">
    <property type="entry name" value="RecO"/>
    <property type="match status" value="1"/>
</dbReference>
<dbReference type="NCBIfam" id="TIGR00613">
    <property type="entry name" value="reco"/>
    <property type="match status" value="1"/>
</dbReference>
<dbReference type="InterPro" id="IPR000679">
    <property type="entry name" value="Znf_GATA"/>
</dbReference>
<dbReference type="Gene3D" id="1.20.1440.120">
    <property type="entry name" value="Recombination protein O, C-terminal domain"/>
    <property type="match status" value="1"/>
</dbReference>
<evidence type="ECO:0000256" key="7">
    <source>
        <dbReference type="HAMAP-Rule" id="MF_00201"/>
    </source>
</evidence>
<dbReference type="SUPFAM" id="SSF50249">
    <property type="entry name" value="Nucleic acid-binding proteins"/>
    <property type="match status" value="1"/>
</dbReference>
<dbReference type="Proteomes" id="UP000256977">
    <property type="component" value="Unassembled WGS sequence"/>
</dbReference>
<reference evidence="10 11" key="1">
    <citation type="submission" date="2018-07" db="EMBL/GenBank/DDBJ databases">
        <title>Genomic Encyclopedia of Type Strains, Phase III (KMG-III): the genomes of soil and plant-associated and newly described type strains.</title>
        <authorList>
            <person name="Whitman W."/>
        </authorList>
    </citation>
    <scope>NUCLEOTIDE SEQUENCE [LARGE SCALE GENOMIC DNA]</scope>
    <source>
        <strain evidence="10 11">CECT 7287</strain>
    </source>
</reference>
<evidence type="ECO:0000256" key="4">
    <source>
        <dbReference type="ARBA" id="ARBA00023172"/>
    </source>
</evidence>
<evidence type="ECO:0000259" key="9">
    <source>
        <dbReference type="PROSITE" id="PS50114"/>
    </source>
</evidence>
<dbReference type="PANTHER" id="PTHR33991:SF1">
    <property type="entry name" value="DNA REPAIR PROTEIN RECO"/>
    <property type="match status" value="1"/>
</dbReference>
<dbReference type="RefSeq" id="WP_116063486.1">
    <property type="nucleotide sequence ID" value="NZ_QRDZ01000024.1"/>
</dbReference>
<comment type="caution">
    <text evidence="10">The sequence shown here is derived from an EMBL/GenBank/DDBJ whole genome shotgun (WGS) entry which is preliminary data.</text>
</comment>
<dbReference type="InterPro" id="IPR037278">
    <property type="entry name" value="ARFGAP/RecO"/>
</dbReference>
<feature type="domain" description="GATA-type" evidence="9">
    <location>
        <begin position="151"/>
        <end position="176"/>
    </location>
</feature>
<dbReference type="GO" id="GO:0006310">
    <property type="term" value="P:DNA recombination"/>
    <property type="evidence" value="ECO:0007669"/>
    <property type="project" value="UniProtKB-UniRule"/>
</dbReference>
<keyword evidence="4 7" id="KW-0233">DNA recombination</keyword>
<evidence type="ECO:0000256" key="1">
    <source>
        <dbReference type="ARBA" id="ARBA00007452"/>
    </source>
</evidence>
<sequence length="282" mass="30941">MLYRAEGIVIRSTDYGEGNKIVTLLTPTFGKQGIVVRGAKKLKSRYGALAQLFTYGDYSYYKNGTLGTLNSGEIIESFQELRQGLEGPAYAAYAAELTDRAINDDEAAAYLFHQLKACQTALVEGKDPQIVVKAYEMKVFAAAGYAPMLDECVSCGRTDAPFYFSAAGGGALCRACKSRDPGALELQDGVWKLMRVFLALDMRRLGSIAVKESTKQQLQLALRRWMDTHLNLNLKSRGFLDQLEKYGDLLGMAPNPAPVERRAVPPSEEESKEAGTREDGAV</sequence>
<dbReference type="Pfam" id="PF02565">
    <property type="entry name" value="RecO_C"/>
    <property type="match status" value="1"/>
</dbReference>
<dbReference type="InterPro" id="IPR003717">
    <property type="entry name" value="RecO"/>
</dbReference>
<evidence type="ECO:0000256" key="2">
    <source>
        <dbReference type="ARBA" id="ARBA00021310"/>
    </source>
</evidence>
<keyword evidence="3 7" id="KW-0227">DNA damage</keyword>
<dbReference type="EMBL" id="QRDZ01000024">
    <property type="protein sequence ID" value="RED64240.1"/>
    <property type="molecule type" value="Genomic_DNA"/>
</dbReference>
<gene>
    <name evidence="7" type="primary">recO</name>
    <name evidence="10" type="ORF">DFP98_12453</name>
</gene>
<evidence type="ECO:0000313" key="11">
    <source>
        <dbReference type="Proteomes" id="UP000256977"/>
    </source>
</evidence>
<organism evidence="10 11">
    <name type="scientific">Cohnella phaseoli</name>
    <dbReference type="NCBI Taxonomy" id="456490"/>
    <lineage>
        <taxon>Bacteria</taxon>
        <taxon>Bacillati</taxon>
        <taxon>Bacillota</taxon>
        <taxon>Bacilli</taxon>
        <taxon>Bacillales</taxon>
        <taxon>Paenibacillaceae</taxon>
        <taxon>Cohnella</taxon>
    </lineage>
</organism>
<feature type="region of interest" description="Disordered" evidence="8">
    <location>
        <begin position="251"/>
        <end position="282"/>
    </location>
</feature>
<dbReference type="Pfam" id="PF11967">
    <property type="entry name" value="RecO_N"/>
    <property type="match status" value="1"/>
</dbReference>
<evidence type="ECO:0000256" key="3">
    <source>
        <dbReference type="ARBA" id="ARBA00022763"/>
    </source>
</evidence>
<dbReference type="GO" id="GO:0006355">
    <property type="term" value="P:regulation of DNA-templated transcription"/>
    <property type="evidence" value="ECO:0007669"/>
    <property type="project" value="InterPro"/>
</dbReference>
<keyword evidence="11" id="KW-1185">Reference proteome</keyword>
<dbReference type="GO" id="GO:0043590">
    <property type="term" value="C:bacterial nucleoid"/>
    <property type="evidence" value="ECO:0007669"/>
    <property type="project" value="TreeGrafter"/>
</dbReference>
<keyword evidence="5 7" id="KW-0234">DNA repair</keyword>
<dbReference type="SUPFAM" id="SSF57863">
    <property type="entry name" value="ArfGap/RecO-like zinc finger"/>
    <property type="match status" value="1"/>
</dbReference>
<dbReference type="Gene3D" id="2.40.50.140">
    <property type="entry name" value="Nucleic acid-binding proteins"/>
    <property type="match status" value="1"/>
</dbReference>
<evidence type="ECO:0000313" key="10">
    <source>
        <dbReference type="EMBL" id="RED64240.1"/>
    </source>
</evidence>
<evidence type="ECO:0000256" key="6">
    <source>
        <dbReference type="ARBA" id="ARBA00033409"/>
    </source>
</evidence>
<dbReference type="GO" id="GO:0006302">
    <property type="term" value="P:double-strand break repair"/>
    <property type="evidence" value="ECO:0007669"/>
    <property type="project" value="TreeGrafter"/>
</dbReference>
<dbReference type="PROSITE" id="PS50114">
    <property type="entry name" value="GATA_ZN_FINGER_2"/>
    <property type="match status" value="1"/>
</dbReference>
<proteinExistence type="inferred from homology"/>
<feature type="compositionally biased region" description="Basic and acidic residues" evidence="8">
    <location>
        <begin position="272"/>
        <end position="282"/>
    </location>
</feature>
<dbReference type="PANTHER" id="PTHR33991">
    <property type="entry name" value="DNA REPAIR PROTEIN RECO"/>
    <property type="match status" value="1"/>
</dbReference>
<evidence type="ECO:0000256" key="5">
    <source>
        <dbReference type="ARBA" id="ARBA00023204"/>
    </source>
</evidence>
<protein>
    <recommendedName>
        <fullName evidence="2 7">DNA repair protein RecO</fullName>
    </recommendedName>
    <alternativeName>
        <fullName evidence="6 7">Recombination protein O</fullName>
    </alternativeName>
</protein>
<evidence type="ECO:0000256" key="8">
    <source>
        <dbReference type="SAM" id="MobiDB-lite"/>
    </source>
</evidence>
<comment type="similarity">
    <text evidence="1 7">Belongs to the RecO family.</text>
</comment>
<accession>A0A3D9IR23</accession>
<dbReference type="InterPro" id="IPR042242">
    <property type="entry name" value="RecO_C"/>
</dbReference>
<dbReference type="InterPro" id="IPR022572">
    <property type="entry name" value="DNA_rep/recomb_RecO_N"/>
</dbReference>
<comment type="function">
    <text evidence="7">Involved in DNA repair and RecF pathway recombination.</text>
</comment>